<feature type="transmembrane region" description="Helical" evidence="1">
    <location>
        <begin position="677"/>
        <end position="698"/>
    </location>
</feature>
<feature type="transmembrane region" description="Helical" evidence="1">
    <location>
        <begin position="705"/>
        <end position="725"/>
    </location>
</feature>
<dbReference type="Gene3D" id="1.20.1640.10">
    <property type="entry name" value="Multidrug efflux transporter AcrB transmembrane domain"/>
    <property type="match status" value="2"/>
</dbReference>
<feature type="transmembrane region" description="Helical" evidence="1">
    <location>
        <begin position="275"/>
        <end position="294"/>
    </location>
</feature>
<keyword evidence="1" id="KW-0812">Transmembrane</keyword>
<feature type="transmembrane region" description="Helical" evidence="1">
    <location>
        <begin position="619"/>
        <end position="636"/>
    </location>
</feature>
<evidence type="ECO:0000313" key="2">
    <source>
        <dbReference type="EMBL" id="RUO53654.1"/>
    </source>
</evidence>
<feature type="transmembrane region" description="Helical" evidence="1">
    <location>
        <begin position="300"/>
        <end position="323"/>
    </location>
</feature>
<comment type="caution">
    <text evidence="2">The sequence shown here is derived from an EMBL/GenBank/DDBJ whole genome shotgun (WGS) entry which is preliminary data.</text>
</comment>
<evidence type="ECO:0000256" key="1">
    <source>
        <dbReference type="SAM" id="Phobius"/>
    </source>
</evidence>
<gene>
    <name evidence="2" type="ORF">CWI70_10785</name>
</gene>
<sequence length="761" mass="84084">MWIRTKFAAWLSIAIVVLLAAGLFWLRLPAVSWQSSLLDTLPQEADPAQQVYMAHQQPNEQRFMLLFTVANDDFAAFAAALRKELAQLTGSEAEIQPLQQLDAQAIVSIYAEYAGQWASPSDLTTLRENPQQLIQYAQQRLQQPLPLWVDIQQDPLLLSQRLVEALPEPLPNFAAEGPLYVRHSTTHTNIVVALQSKADTLSQEHSRTVVAHTEQLLSALTATAIPHKVIRSGLVFHTDAAATQAKHEMTWFGGLSLAFVLILLWCVFRSLLHLLYSLVVVGVSTLVGVTAVMWCFSSPHVLTLVFATTLIGLCIDYVFHASIGASHGKSNWQQVVPALLLGATTTIVGFLLLTLLSLPLLQQLGVFMAAALVSVTGLVLLIPELGLTKPTTLRWQQLHHKVARSYQQVAPRTGSIILVVLAITCSIAAWQTYRSDDAVQLLATSSESLLAQEQDMREQTQAFYDSEVILIKATNMDELYQRYARVHQRLVDWQQQGWLTSWQSWFDYVPTPQQQQQVSDALAQLWQQPAGQNYLAWLGIQPPQAKLSSDQQPPKAHPLYENFFYSSAEAEQPVVGVIRLRGSTTNNDFTQAIAALHGVEVFSPLTQASEALGHYRSQLMQWMMALVLLLFIVLSWRLPYIRRQQRYLASLQVSAIIITALSSALAIAALWQPLNAFHFVGAMLVIVLGIDYGIFCASRIHRAHALQAISISALTTMFAFGALSFSQTAAIASFGVTVLIGVAITAVLVPLLTPANSTHSV</sequence>
<dbReference type="AlphaFoldDB" id="A0A432XYE9"/>
<accession>A0A432XYE9</accession>
<protein>
    <recommendedName>
        <fullName evidence="4">Membrane transport protein MMPL domain-containing protein</fullName>
    </recommendedName>
</protein>
<feature type="transmembrane region" description="Helical" evidence="1">
    <location>
        <begin position="731"/>
        <end position="752"/>
    </location>
</feature>
<dbReference type="Proteomes" id="UP000287649">
    <property type="component" value="Unassembled WGS sequence"/>
</dbReference>
<reference evidence="3" key="1">
    <citation type="journal article" date="2018" name="Front. Microbiol.">
        <title>Genome-Based Analysis Reveals the Taxonomy and Diversity of the Family Idiomarinaceae.</title>
        <authorList>
            <person name="Liu Y."/>
            <person name="Lai Q."/>
            <person name="Shao Z."/>
        </authorList>
    </citation>
    <scope>NUCLEOTIDE SEQUENCE [LARGE SCALE GENOMIC DNA]</scope>
    <source>
        <strain evidence="3">PO-M2</strain>
    </source>
</reference>
<name>A0A432XYE9_9GAMM</name>
<feature type="transmembrane region" description="Helical" evidence="1">
    <location>
        <begin position="335"/>
        <end position="358"/>
    </location>
</feature>
<dbReference type="OrthoDB" id="9780358at2"/>
<feature type="transmembrane region" description="Helical" evidence="1">
    <location>
        <begin position="409"/>
        <end position="430"/>
    </location>
</feature>
<evidence type="ECO:0000313" key="3">
    <source>
        <dbReference type="Proteomes" id="UP000287649"/>
    </source>
</evidence>
<dbReference type="PANTHER" id="PTHR33406:SF13">
    <property type="entry name" value="MEMBRANE PROTEIN YDFJ"/>
    <property type="match status" value="1"/>
</dbReference>
<organism evidence="2 3">
    <name type="scientific">Pseudidiomarina homiensis</name>
    <dbReference type="NCBI Taxonomy" id="364198"/>
    <lineage>
        <taxon>Bacteria</taxon>
        <taxon>Pseudomonadati</taxon>
        <taxon>Pseudomonadota</taxon>
        <taxon>Gammaproteobacteria</taxon>
        <taxon>Alteromonadales</taxon>
        <taxon>Idiomarinaceae</taxon>
        <taxon>Pseudidiomarina</taxon>
    </lineage>
</organism>
<keyword evidence="1" id="KW-1133">Transmembrane helix</keyword>
<feature type="transmembrane region" description="Helical" evidence="1">
    <location>
        <begin position="364"/>
        <end position="388"/>
    </location>
</feature>
<feature type="transmembrane region" description="Helical" evidence="1">
    <location>
        <begin position="7"/>
        <end position="26"/>
    </location>
</feature>
<feature type="transmembrane region" description="Helical" evidence="1">
    <location>
        <begin position="249"/>
        <end position="268"/>
    </location>
</feature>
<dbReference type="InterPro" id="IPR050545">
    <property type="entry name" value="Mycobact_MmpL"/>
</dbReference>
<keyword evidence="1" id="KW-0472">Membrane</keyword>
<keyword evidence="3" id="KW-1185">Reference proteome</keyword>
<dbReference type="PANTHER" id="PTHR33406">
    <property type="entry name" value="MEMBRANE PROTEIN MJ1562-RELATED"/>
    <property type="match status" value="1"/>
</dbReference>
<dbReference type="GO" id="GO:0005886">
    <property type="term" value="C:plasma membrane"/>
    <property type="evidence" value="ECO:0007669"/>
    <property type="project" value="TreeGrafter"/>
</dbReference>
<dbReference type="RefSeq" id="WP_126773596.1">
    <property type="nucleotide sequence ID" value="NZ_PIPX01000002.1"/>
</dbReference>
<dbReference type="SUPFAM" id="SSF82866">
    <property type="entry name" value="Multidrug efflux transporter AcrB transmembrane domain"/>
    <property type="match status" value="2"/>
</dbReference>
<evidence type="ECO:0008006" key="4">
    <source>
        <dbReference type="Google" id="ProtNLM"/>
    </source>
</evidence>
<proteinExistence type="predicted"/>
<feature type="transmembrane region" description="Helical" evidence="1">
    <location>
        <begin position="648"/>
        <end position="671"/>
    </location>
</feature>
<dbReference type="EMBL" id="PIPX01000002">
    <property type="protein sequence ID" value="RUO53654.1"/>
    <property type="molecule type" value="Genomic_DNA"/>
</dbReference>